<evidence type="ECO:0000256" key="1">
    <source>
        <dbReference type="SAM" id="MobiDB-lite"/>
    </source>
</evidence>
<dbReference type="EMBL" id="LR536452">
    <property type="protein sequence ID" value="VFU17522.1"/>
    <property type="molecule type" value="Genomic_DNA"/>
</dbReference>
<dbReference type="Proteomes" id="UP000294360">
    <property type="component" value="Plasmid 3"/>
</dbReference>
<organism evidence="2 3">
    <name type="scientific">Methylocella tundrae</name>
    <dbReference type="NCBI Taxonomy" id="227605"/>
    <lineage>
        <taxon>Bacteria</taxon>
        <taxon>Pseudomonadati</taxon>
        <taxon>Pseudomonadota</taxon>
        <taxon>Alphaproteobacteria</taxon>
        <taxon>Hyphomicrobiales</taxon>
        <taxon>Beijerinckiaceae</taxon>
        <taxon>Methylocella</taxon>
    </lineage>
</organism>
<name>A0A4U8Z8P9_METTU</name>
<dbReference type="RefSeq" id="WP_134493324.1">
    <property type="nucleotide sequence ID" value="NZ_CP139087.1"/>
</dbReference>
<geneLocation type="plasmid" evidence="2 3">
    <name>3</name>
</geneLocation>
<evidence type="ECO:0000313" key="2">
    <source>
        <dbReference type="EMBL" id="VFU17522.1"/>
    </source>
</evidence>
<gene>
    <name evidence="2" type="ORF">MTUNDRAET4_0079</name>
</gene>
<sequence>MDNEALNRLIAARRADAGRIHTEIVIACERAACRSRRKRNQPSDWNKSAWRRYILAAAQTPPPFHASLRKIYDQINALEHLAQDPSTDPRQSHSIAQARP</sequence>
<dbReference type="KEGG" id="mtun:MTUNDRAET4_0079.2"/>
<keyword evidence="2" id="KW-0614">Plasmid</keyword>
<feature type="region of interest" description="Disordered" evidence="1">
    <location>
        <begin position="81"/>
        <end position="100"/>
    </location>
</feature>
<protein>
    <submittedName>
        <fullName evidence="2">Uncharacterized protein</fullName>
    </submittedName>
</protein>
<dbReference type="OrthoDB" id="8466239at2"/>
<evidence type="ECO:0000313" key="3">
    <source>
        <dbReference type="Proteomes" id="UP000294360"/>
    </source>
</evidence>
<dbReference type="AlphaFoldDB" id="A0A4U8Z8P9"/>
<proteinExistence type="predicted"/>
<feature type="compositionally biased region" description="Polar residues" evidence="1">
    <location>
        <begin position="84"/>
        <end position="100"/>
    </location>
</feature>
<accession>A0A4U8Z8P9</accession>
<reference evidence="2 3" key="1">
    <citation type="submission" date="2019-03" db="EMBL/GenBank/DDBJ databases">
        <authorList>
            <person name="Kox A.R. M."/>
        </authorList>
    </citation>
    <scope>NUCLEOTIDE SEQUENCE [LARGE SCALE GENOMIC DNA]</scope>
    <source>
        <strain evidence="2">MTUNDRAET4 annotated genome</strain>
        <plasmid evidence="3">3</plasmid>
    </source>
</reference>